<dbReference type="RefSeq" id="WP_074486726.1">
    <property type="nucleotide sequence ID" value="NZ_FMXP01000044.1"/>
</dbReference>
<dbReference type="STRING" id="439219.SAMN02910293_02305"/>
<dbReference type="Pfam" id="PF13419">
    <property type="entry name" value="HAD_2"/>
    <property type="match status" value="1"/>
</dbReference>
<evidence type="ECO:0000313" key="2">
    <source>
        <dbReference type="Proteomes" id="UP000182508"/>
    </source>
</evidence>
<name>A0A1G6DMF8_9STRE</name>
<dbReference type="SFLD" id="SFLDG01135">
    <property type="entry name" value="C1.5.6:_HAD__Beta-PGM__Phospha"/>
    <property type="match status" value="1"/>
</dbReference>
<reference evidence="1 2" key="1">
    <citation type="submission" date="2016-10" db="EMBL/GenBank/DDBJ databases">
        <authorList>
            <person name="de Groot N.N."/>
        </authorList>
    </citation>
    <scope>NUCLEOTIDE SEQUENCE [LARGE SCALE GENOMIC DNA]</scope>
    <source>
        <strain evidence="1 2">A-4</strain>
    </source>
</reference>
<dbReference type="PANTHER" id="PTHR18901:SF38">
    <property type="entry name" value="PSEUDOURIDINE-5'-PHOSPHATASE"/>
    <property type="match status" value="1"/>
</dbReference>
<dbReference type="PANTHER" id="PTHR18901">
    <property type="entry name" value="2-DEOXYGLUCOSE-6-PHOSPHATE PHOSPHATASE 2"/>
    <property type="match status" value="1"/>
</dbReference>
<dbReference type="SUPFAM" id="SSF56784">
    <property type="entry name" value="HAD-like"/>
    <property type="match status" value="1"/>
</dbReference>
<dbReference type="PRINTS" id="PR00413">
    <property type="entry name" value="HADHALOGNASE"/>
</dbReference>
<keyword evidence="2" id="KW-1185">Reference proteome</keyword>
<dbReference type="Gene3D" id="1.10.150.240">
    <property type="entry name" value="Putative phosphatase, domain 2"/>
    <property type="match status" value="1"/>
</dbReference>
<dbReference type="eggNOG" id="COG0637">
    <property type="taxonomic scope" value="Bacteria"/>
</dbReference>
<dbReference type="EMBL" id="FMXP01000044">
    <property type="protein sequence ID" value="SDB46320.1"/>
    <property type="molecule type" value="Genomic_DNA"/>
</dbReference>
<dbReference type="InterPro" id="IPR036412">
    <property type="entry name" value="HAD-like_sf"/>
</dbReference>
<dbReference type="Gene3D" id="3.40.50.1000">
    <property type="entry name" value="HAD superfamily/HAD-like"/>
    <property type="match status" value="1"/>
</dbReference>
<dbReference type="InterPro" id="IPR023198">
    <property type="entry name" value="PGP-like_dom2"/>
</dbReference>
<evidence type="ECO:0000313" key="1">
    <source>
        <dbReference type="EMBL" id="SDB46320.1"/>
    </source>
</evidence>
<sequence>MEKVVIFDMDGVIVDSEYTFLGTKTEMLRDEGVETDISYQYQYMGTTFEFMWQKMKEEFNLPKSVEEYISDMNARRERIIKNDGIRAIKGAKKFIHWLHDNNYRLAVASSSPMKDINRVLKDLEIEECFEYKVTGDDVAHSKPAPDVFLKAAELLKVEPSICTVIEDTKNGSRAAKAAGMYCYGFANPDYPVQDLSAADKIFTNYEDLYQEFLK</sequence>
<dbReference type="CDD" id="cd16423">
    <property type="entry name" value="HAD_BPGM-like"/>
    <property type="match status" value="1"/>
</dbReference>
<dbReference type="InterPro" id="IPR041492">
    <property type="entry name" value="HAD_2"/>
</dbReference>
<dbReference type="NCBIfam" id="TIGR01549">
    <property type="entry name" value="HAD-SF-IA-v1"/>
    <property type="match status" value="1"/>
</dbReference>
<dbReference type="InterPro" id="IPR023214">
    <property type="entry name" value="HAD_sf"/>
</dbReference>
<gene>
    <name evidence="1" type="ORF">SAMN02910293_02305</name>
</gene>
<dbReference type="NCBIfam" id="TIGR01509">
    <property type="entry name" value="HAD-SF-IA-v3"/>
    <property type="match status" value="1"/>
</dbReference>
<dbReference type="AlphaFoldDB" id="A0A1G6DMF8"/>
<accession>A0A1G6DMF8</accession>
<dbReference type="Proteomes" id="UP000182508">
    <property type="component" value="Unassembled WGS sequence"/>
</dbReference>
<dbReference type="SFLD" id="SFLDS00003">
    <property type="entry name" value="Haloacid_Dehalogenase"/>
    <property type="match status" value="1"/>
</dbReference>
<proteinExistence type="predicted"/>
<organism evidence="1 2">
    <name type="scientific">Streptococcus henryi</name>
    <dbReference type="NCBI Taxonomy" id="439219"/>
    <lineage>
        <taxon>Bacteria</taxon>
        <taxon>Bacillati</taxon>
        <taxon>Bacillota</taxon>
        <taxon>Bacilli</taxon>
        <taxon>Lactobacillales</taxon>
        <taxon>Streptococcaceae</taxon>
        <taxon>Streptococcus</taxon>
    </lineage>
</organism>
<protein>
    <submittedName>
        <fullName evidence="1">Haloacid dehalogenase superfamily, subfamily IA, variant 3 with third motif having DD or ED/haloacid dehalogenase superfamily, subfamily IA, variant 1 with third motif having Dx(3-4)D or Dx(3-4)E</fullName>
    </submittedName>
</protein>
<dbReference type="SFLD" id="SFLDG01129">
    <property type="entry name" value="C1.5:_HAD__Beta-PGM__Phosphata"/>
    <property type="match status" value="1"/>
</dbReference>
<dbReference type="InterPro" id="IPR006439">
    <property type="entry name" value="HAD-SF_hydro_IA"/>
</dbReference>